<dbReference type="SMART" id="SM00347">
    <property type="entry name" value="HTH_MARR"/>
    <property type="match status" value="1"/>
</dbReference>
<keyword evidence="3" id="KW-0804">Transcription</keyword>
<dbReference type="SUPFAM" id="SSF46785">
    <property type="entry name" value="Winged helix' DNA-binding domain"/>
    <property type="match status" value="1"/>
</dbReference>
<evidence type="ECO:0000256" key="1">
    <source>
        <dbReference type="ARBA" id="ARBA00023015"/>
    </source>
</evidence>
<dbReference type="InterPro" id="IPR036390">
    <property type="entry name" value="WH_DNA-bd_sf"/>
</dbReference>
<reference evidence="5 6" key="1">
    <citation type="submission" date="2017-04" db="EMBL/GenBank/DDBJ databases">
        <authorList>
            <consortium name="Geobacter pelophilus Genome Sequencing"/>
            <person name="Aoyagi T."/>
            <person name="Koike H."/>
            <person name="Hori T."/>
        </authorList>
    </citation>
    <scope>NUCLEOTIDE SEQUENCE [LARGE SCALE GENOMIC DNA]</scope>
    <source>
        <strain evidence="5 6">Drf2</strain>
    </source>
</reference>
<dbReference type="InterPro" id="IPR000835">
    <property type="entry name" value="HTH_MarR-typ"/>
</dbReference>
<reference evidence="6" key="2">
    <citation type="submission" date="2017-05" db="EMBL/GenBank/DDBJ databases">
        <title>Draft genome sequence of Geobacter pelophilus, a iron(III)-reducing bacteria.</title>
        <authorList>
            <person name="Aoyagi T."/>
            <person name="Koike H."/>
            <person name="Morita T."/>
            <person name="Sato Y."/>
            <person name="Habe H."/>
            <person name="Hori T."/>
        </authorList>
    </citation>
    <scope>NUCLEOTIDE SEQUENCE [LARGE SCALE GENOMIC DNA]</scope>
    <source>
        <strain evidence="6">Drf2</strain>
    </source>
</reference>
<dbReference type="PROSITE" id="PS50995">
    <property type="entry name" value="HTH_MARR_2"/>
    <property type="match status" value="1"/>
</dbReference>
<dbReference type="PANTHER" id="PTHR42756:SF1">
    <property type="entry name" value="TRANSCRIPTIONAL REPRESSOR OF EMRAB OPERON"/>
    <property type="match status" value="1"/>
</dbReference>
<keyword evidence="2" id="KW-0238">DNA-binding</keyword>
<evidence type="ECO:0000313" key="5">
    <source>
        <dbReference type="EMBL" id="GAW66155.1"/>
    </source>
</evidence>
<sequence length="154" mass="17406">MTQSPTKKITKNNLLFHLGLLTRYWRKVLNADFQNCGLTEATWRPLLHLSHLGDGIRQKDLAASVGIEGPSMVRLVETLIAKGLVHRAEDMTDRRAKLLSLTDMGHSMVARIRETVVFREEQLLNNFSEGELEQLTGLVERLEMAVADARQKGK</sequence>
<evidence type="ECO:0000313" key="6">
    <source>
        <dbReference type="Proteomes" id="UP000194153"/>
    </source>
</evidence>
<dbReference type="PRINTS" id="PR00598">
    <property type="entry name" value="HTHMARR"/>
</dbReference>
<gene>
    <name evidence="5" type="ORF">GPEL0_01r1400</name>
</gene>
<dbReference type="Gene3D" id="1.10.10.10">
    <property type="entry name" value="Winged helix-like DNA-binding domain superfamily/Winged helix DNA-binding domain"/>
    <property type="match status" value="1"/>
</dbReference>
<organism evidence="5 6">
    <name type="scientific">Geoanaerobacter pelophilus</name>
    <dbReference type="NCBI Taxonomy" id="60036"/>
    <lineage>
        <taxon>Bacteria</taxon>
        <taxon>Pseudomonadati</taxon>
        <taxon>Thermodesulfobacteriota</taxon>
        <taxon>Desulfuromonadia</taxon>
        <taxon>Geobacterales</taxon>
        <taxon>Geobacteraceae</taxon>
        <taxon>Geoanaerobacter</taxon>
    </lineage>
</organism>
<dbReference type="Proteomes" id="UP000194153">
    <property type="component" value="Unassembled WGS sequence"/>
</dbReference>
<dbReference type="PROSITE" id="PS01117">
    <property type="entry name" value="HTH_MARR_1"/>
    <property type="match status" value="1"/>
</dbReference>
<evidence type="ECO:0000256" key="3">
    <source>
        <dbReference type="ARBA" id="ARBA00023163"/>
    </source>
</evidence>
<dbReference type="InterPro" id="IPR023187">
    <property type="entry name" value="Tscrpt_reg_MarR-type_CS"/>
</dbReference>
<keyword evidence="1" id="KW-0805">Transcription regulation</keyword>
<dbReference type="EMBL" id="BDQG01000001">
    <property type="protein sequence ID" value="GAW66155.1"/>
    <property type="molecule type" value="Genomic_DNA"/>
</dbReference>
<accession>A0ABQ0MGD1</accession>
<dbReference type="Pfam" id="PF12802">
    <property type="entry name" value="MarR_2"/>
    <property type="match status" value="1"/>
</dbReference>
<proteinExistence type="predicted"/>
<comment type="caution">
    <text evidence="5">The sequence shown here is derived from an EMBL/GenBank/DDBJ whole genome shotgun (WGS) entry which is preliminary data.</text>
</comment>
<protein>
    <submittedName>
        <fullName evidence="5">MarR family transcriptional regulator</fullName>
    </submittedName>
</protein>
<dbReference type="InterPro" id="IPR036388">
    <property type="entry name" value="WH-like_DNA-bd_sf"/>
</dbReference>
<dbReference type="RefSeq" id="WP_085812533.1">
    <property type="nucleotide sequence ID" value="NZ_BDQG01000001.1"/>
</dbReference>
<keyword evidence="6" id="KW-1185">Reference proteome</keyword>
<evidence type="ECO:0000259" key="4">
    <source>
        <dbReference type="PROSITE" id="PS50995"/>
    </source>
</evidence>
<feature type="domain" description="HTH marR-type" evidence="4">
    <location>
        <begin position="11"/>
        <end position="144"/>
    </location>
</feature>
<name>A0ABQ0MGD1_9BACT</name>
<evidence type="ECO:0000256" key="2">
    <source>
        <dbReference type="ARBA" id="ARBA00023125"/>
    </source>
</evidence>
<dbReference type="PANTHER" id="PTHR42756">
    <property type="entry name" value="TRANSCRIPTIONAL REGULATOR, MARR"/>
    <property type="match status" value="1"/>
</dbReference>